<organism evidence="11 12">
    <name type="scientific">Eubacterium cellulosolvens (strain ATCC 43171 / JCM 9499 / 6)</name>
    <name type="common">Cillobacterium cellulosolvens</name>
    <dbReference type="NCBI Taxonomy" id="633697"/>
    <lineage>
        <taxon>Bacteria</taxon>
        <taxon>Bacillati</taxon>
        <taxon>Bacillota</taxon>
        <taxon>Clostridia</taxon>
        <taxon>Eubacteriales</taxon>
        <taxon>Eubacteriaceae</taxon>
        <taxon>Eubacterium</taxon>
    </lineage>
</organism>
<dbReference type="GO" id="GO:0005737">
    <property type="term" value="C:cytoplasm"/>
    <property type="evidence" value="ECO:0007669"/>
    <property type="project" value="UniProtKB-ARBA"/>
</dbReference>
<dbReference type="SUPFAM" id="SSF53187">
    <property type="entry name" value="Zn-dependent exopeptidases"/>
    <property type="match status" value="1"/>
</dbReference>
<reference evidence="11 12" key="2">
    <citation type="submission" date="2012-02" db="EMBL/GenBank/DDBJ databases">
        <title>Improved High-Quality Draft sequence of Eubacterium cellulosolvens 6.</title>
        <authorList>
            <consortium name="US DOE Joint Genome Institute"/>
            <person name="Lucas S."/>
            <person name="Han J."/>
            <person name="Lapidus A."/>
            <person name="Cheng J.-F."/>
            <person name="Goodwin L."/>
            <person name="Pitluck S."/>
            <person name="Peters L."/>
            <person name="Mikhailova N."/>
            <person name="Gu W."/>
            <person name="Detter J.C."/>
            <person name="Han C."/>
            <person name="Tapia R."/>
            <person name="Land M."/>
            <person name="Hauser L."/>
            <person name="Kyrpides N."/>
            <person name="Ivanova N."/>
            <person name="Pagani I."/>
            <person name="Johnson E."/>
            <person name="Mukhopadhyay B."/>
            <person name="Anderson I."/>
            <person name="Woyke T."/>
        </authorList>
    </citation>
    <scope>NUCLEOTIDE SEQUENCE [LARGE SCALE GENOMIC DNA]</scope>
    <source>
        <strain evidence="11 12">6</strain>
    </source>
</reference>
<dbReference type="PANTHER" id="PTHR28570">
    <property type="entry name" value="ASPARTYL AMINOPEPTIDASE"/>
    <property type="match status" value="1"/>
</dbReference>
<sequence length="453" mass="50040">MSETAQKVCEYIKRSPSCFHAVDEMRKELEATGFTELHEEAHWDLSCGGKYFVRRNHSSIISFVVPSDSSAVAELHMIASHSDSPTFKIKPQPEMKSAGGTVRLNIEGYGGMLCSTWYDRPLGIAGRIFLRDRERGIEERLIDLNQDSVIIPSLAIHMNRKANSEQSINIQKDMPPLWAMVTGDEASTSLTFSEWIAENCGIGKERAGDIIGSDLYLVNRTEPAVWGMNKEFLSAPKLDDLECCYSSFLGFLKAAVTDGCGEKNGCCVQDDAIMMMHCVFDNEETGSMSRQGAQSTFLSDTLVRIAEALDWSAGDLRRILAKSLMVSADNAHAVHPNNPDKADPVCRPEMNRGIVVKYHANQKYTTDGASSALFAWLCDENGIPWQKFVNRADMAGGSTLGNISNTQVSVRSVDIGLAQLAMHSAYETAGSKDPEYLELFAEKFYTTKLPDII</sequence>
<keyword evidence="7 9" id="KW-0862">Zinc</keyword>
<dbReference type="OrthoDB" id="9764268at2"/>
<evidence type="ECO:0000256" key="7">
    <source>
        <dbReference type="ARBA" id="ARBA00022833"/>
    </source>
</evidence>
<evidence type="ECO:0000256" key="9">
    <source>
        <dbReference type="RuleBase" id="RU004386"/>
    </source>
</evidence>
<evidence type="ECO:0000256" key="10">
    <source>
        <dbReference type="RuleBase" id="RU004387"/>
    </source>
</evidence>
<keyword evidence="5 9" id="KW-0479">Metal-binding</keyword>
<proteinExistence type="inferred from homology"/>
<keyword evidence="6 9" id="KW-0378">Hydrolase</keyword>
<evidence type="ECO:0000256" key="6">
    <source>
        <dbReference type="ARBA" id="ARBA00022801"/>
    </source>
</evidence>
<dbReference type="InterPro" id="IPR001948">
    <property type="entry name" value="Peptidase_M18"/>
</dbReference>
<dbReference type="GO" id="GO:0004177">
    <property type="term" value="F:aminopeptidase activity"/>
    <property type="evidence" value="ECO:0007669"/>
    <property type="project" value="UniProtKB-KW"/>
</dbReference>
<dbReference type="STRING" id="633697.EubceDRAFT1_1524"/>
<evidence type="ECO:0000256" key="5">
    <source>
        <dbReference type="ARBA" id="ARBA00022723"/>
    </source>
</evidence>
<comment type="cofactor">
    <cofactor evidence="1 10">
        <name>Zn(2+)</name>
        <dbReference type="ChEBI" id="CHEBI:29105"/>
    </cofactor>
</comment>
<keyword evidence="12" id="KW-1185">Reference proteome</keyword>
<dbReference type="CDD" id="cd05658">
    <property type="entry name" value="M18_DAP"/>
    <property type="match status" value="1"/>
</dbReference>
<evidence type="ECO:0000256" key="3">
    <source>
        <dbReference type="ARBA" id="ARBA00022438"/>
    </source>
</evidence>
<dbReference type="SUPFAM" id="SSF101821">
    <property type="entry name" value="Aminopeptidase/glucanase lid domain"/>
    <property type="match status" value="1"/>
</dbReference>
<dbReference type="EMBL" id="CM001487">
    <property type="protein sequence ID" value="EIM57319.1"/>
    <property type="molecule type" value="Genomic_DNA"/>
</dbReference>
<evidence type="ECO:0000256" key="2">
    <source>
        <dbReference type="ARBA" id="ARBA00008290"/>
    </source>
</evidence>
<evidence type="ECO:0000256" key="8">
    <source>
        <dbReference type="ARBA" id="ARBA00023049"/>
    </source>
</evidence>
<dbReference type="InterPro" id="IPR023358">
    <property type="entry name" value="Peptidase_M18_dom2"/>
</dbReference>
<accession>I5AU46</accession>
<keyword evidence="4 9" id="KW-0645">Protease</keyword>
<dbReference type="GO" id="GO:0006508">
    <property type="term" value="P:proteolysis"/>
    <property type="evidence" value="ECO:0007669"/>
    <property type="project" value="UniProtKB-KW"/>
</dbReference>
<reference evidence="11 12" key="1">
    <citation type="submission" date="2010-08" db="EMBL/GenBank/DDBJ databases">
        <authorList>
            <consortium name="US DOE Joint Genome Institute (JGI-PGF)"/>
            <person name="Lucas S."/>
            <person name="Copeland A."/>
            <person name="Lapidus A."/>
            <person name="Cheng J.-F."/>
            <person name="Bruce D."/>
            <person name="Goodwin L."/>
            <person name="Pitluck S."/>
            <person name="Land M.L."/>
            <person name="Hauser L."/>
            <person name="Chang Y.-J."/>
            <person name="Anderson I.J."/>
            <person name="Johnson E."/>
            <person name="Mulhopadhyay B."/>
            <person name="Kyrpides N."/>
            <person name="Woyke T.J."/>
        </authorList>
    </citation>
    <scope>NUCLEOTIDE SEQUENCE [LARGE SCALE GENOMIC DNA]</scope>
    <source>
        <strain evidence="11 12">6</strain>
    </source>
</reference>
<dbReference type="Gene3D" id="2.30.250.10">
    <property type="entry name" value="Aminopeptidase i, Domain 2"/>
    <property type="match status" value="1"/>
</dbReference>
<dbReference type="Proteomes" id="UP000005753">
    <property type="component" value="Chromosome"/>
</dbReference>
<dbReference type="eggNOG" id="COG1362">
    <property type="taxonomic scope" value="Bacteria"/>
</dbReference>
<name>I5AU46_EUBC6</name>
<dbReference type="Gene3D" id="3.40.630.10">
    <property type="entry name" value="Zn peptidases"/>
    <property type="match status" value="1"/>
</dbReference>
<dbReference type="PANTHER" id="PTHR28570:SF3">
    <property type="entry name" value="ASPARTYL AMINOPEPTIDASE"/>
    <property type="match status" value="1"/>
</dbReference>
<dbReference type="HOGENOM" id="CLU_019532_2_0_9"/>
<protein>
    <recommendedName>
        <fullName evidence="10">M18 family aminopeptidase</fullName>
        <ecNumber evidence="10">3.4.11.-</ecNumber>
    </recommendedName>
</protein>
<dbReference type="GO" id="GO:0008270">
    <property type="term" value="F:zinc ion binding"/>
    <property type="evidence" value="ECO:0007669"/>
    <property type="project" value="InterPro"/>
</dbReference>
<dbReference type="GO" id="GO:0008237">
    <property type="term" value="F:metallopeptidase activity"/>
    <property type="evidence" value="ECO:0007669"/>
    <property type="project" value="UniProtKB-KW"/>
</dbReference>
<dbReference type="AlphaFoldDB" id="I5AU46"/>
<dbReference type="Pfam" id="PF02127">
    <property type="entry name" value="Peptidase_M18"/>
    <property type="match status" value="1"/>
</dbReference>
<comment type="similarity">
    <text evidence="2 9">Belongs to the peptidase M18 family.</text>
</comment>
<keyword evidence="3 9" id="KW-0031">Aminopeptidase</keyword>
<evidence type="ECO:0000256" key="1">
    <source>
        <dbReference type="ARBA" id="ARBA00001947"/>
    </source>
</evidence>
<evidence type="ECO:0000313" key="11">
    <source>
        <dbReference type="EMBL" id="EIM57319.1"/>
    </source>
</evidence>
<keyword evidence="8 9" id="KW-0482">Metalloprotease</keyword>
<dbReference type="NCBIfam" id="NF002759">
    <property type="entry name" value="PRK02813.1"/>
    <property type="match status" value="1"/>
</dbReference>
<dbReference type="PRINTS" id="PR00932">
    <property type="entry name" value="AMINO1PTASE"/>
</dbReference>
<gene>
    <name evidence="11" type="ORF">EubceDRAFT1_1524</name>
</gene>
<evidence type="ECO:0000256" key="4">
    <source>
        <dbReference type="ARBA" id="ARBA00022670"/>
    </source>
</evidence>
<dbReference type="EC" id="3.4.11.-" evidence="10"/>
<evidence type="ECO:0000313" key="12">
    <source>
        <dbReference type="Proteomes" id="UP000005753"/>
    </source>
</evidence>